<proteinExistence type="predicted"/>
<evidence type="ECO:0000313" key="1">
    <source>
        <dbReference type="EMBL" id="MBR7835442.1"/>
    </source>
</evidence>
<sequence length="89" mass="9221">MTYFYDYAAMNDLAAQLDGIAQRLDDAFGLLAAVGGDALPQPVAERLDTLGQDGRAAVTALTDGASDAADTLRGVAQAYQELSASLLRG</sequence>
<accession>A0A941EPC5</accession>
<protein>
    <submittedName>
        <fullName evidence="1">Uncharacterized protein</fullName>
    </submittedName>
</protein>
<evidence type="ECO:0000313" key="2">
    <source>
        <dbReference type="Proteomes" id="UP000675781"/>
    </source>
</evidence>
<name>A0A941EPC5_9ACTN</name>
<reference evidence="1" key="1">
    <citation type="submission" date="2021-04" db="EMBL/GenBank/DDBJ databases">
        <title>Genome based classification of Actinospica acidithermotolerans sp. nov., an actinobacterium isolated from an Indonesian hot spring.</title>
        <authorList>
            <person name="Kusuma A.B."/>
            <person name="Putra K.E."/>
            <person name="Nafisah S."/>
            <person name="Loh J."/>
            <person name="Nouioui I."/>
            <person name="Goodfellow M."/>
        </authorList>
    </citation>
    <scope>NUCLEOTIDE SEQUENCE</scope>
    <source>
        <strain evidence="1">CSCA 57</strain>
    </source>
</reference>
<organism evidence="1 2">
    <name type="scientific">Actinospica durhamensis</name>
    <dbReference type="NCBI Taxonomy" id="1508375"/>
    <lineage>
        <taxon>Bacteria</taxon>
        <taxon>Bacillati</taxon>
        <taxon>Actinomycetota</taxon>
        <taxon>Actinomycetes</taxon>
        <taxon>Catenulisporales</taxon>
        <taxon>Actinospicaceae</taxon>
        <taxon>Actinospica</taxon>
    </lineage>
</organism>
<dbReference type="RefSeq" id="WP_212529935.1">
    <property type="nucleotide sequence ID" value="NZ_JAGSOG010000095.1"/>
</dbReference>
<dbReference type="AlphaFoldDB" id="A0A941EPC5"/>
<comment type="caution">
    <text evidence="1">The sequence shown here is derived from an EMBL/GenBank/DDBJ whole genome shotgun (WGS) entry which is preliminary data.</text>
</comment>
<keyword evidence="2" id="KW-1185">Reference proteome</keyword>
<dbReference type="EMBL" id="JAGSOG010000095">
    <property type="protein sequence ID" value="MBR7835442.1"/>
    <property type="molecule type" value="Genomic_DNA"/>
</dbReference>
<dbReference type="Proteomes" id="UP000675781">
    <property type="component" value="Unassembled WGS sequence"/>
</dbReference>
<gene>
    <name evidence="1" type="ORF">KDL01_19360</name>
</gene>